<comment type="function">
    <text evidence="6">Decapping enzyme for NAD-capped RNAs: specifically hydrolyzes the nicotinamide adenine dinucleotide (NAD) cap from a subset of RNAs by removing the entire NAD moiety from the 5'-end of an NAD-capped RNA.</text>
</comment>
<dbReference type="GO" id="GO:0000956">
    <property type="term" value="P:nuclear-transcribed mRNA catabolic process"/>
    <property type="evidence" value="ECO:0007669"/>
    <property type="project" value="TreeGrafter"/>
</dbReference>
<gene>
    <name evidence="9" type="ORF">CVT25_014522</name>
</gene>
<evidence type="ECO:0000256" key="1">
    <source>
        <dbReference type="ARBA" id="ARBA00001968"/>
    </source>
</evidence>
<dbReference type="EC" id="3.6.1.-" evidence="6"/>
<dbReference type="GO" id="GO:0110155">
    <property type="term" value="P:NAD-cap decapping"/>
    <property type="evidence" value="ECO:0007669"/>
    <property type="project" value="TreeGrafter"/>
</dbReference>
<evidence type="ECO:0000259" key="8">
    <source>
        <dbReference type="Pfam" id="PF08652"/>
    </source>
</evidence>
<evidence type="ECO:0000313" key="9">
    <source>
        <dbReference type="EMBL" id="PPQ81014.1"/>
    </source>
</evidence>
<evidence type="ECO:0000256" key="3">
    <source>
        <dbReference type="ARBA" id="ARBA00044676"/>
    </source>
</evidence>
<keyword evidence="6" id="KW-0479">Metal-binding</keyword>
<comment type="catalytic activity">
    <reaction evidence="5">
        <text>a 5'-end NAD(+)-phospho-ribonucleoside in mRNA + H2O = a 5'-end phospho-ribonucleoside in mRNA + NAD(+) + H(+)</text>
        <dbReference type="Rhea" id="RHEA:60880"/>
        <dbReference type="Rhea" id="RHEA-COMP:15692"/>
        <dbReference type="Rhea" id="RHEA-COMP:15698"/>
        <dbReference type="ChEBI" id="CHEBI:15377"/>
        <dbReference type="ChEBI" id="CHEBI:15378"/>
        <dbReference type="ChEBI" id="CHEBI:57540"/>
        <dbReference type="ChEBI" id="CHEBI:138282"/>
        <dbReference type="ChEBI" id="CHEBI:144029"/>
    </reaction>
    <physiologicalReaction direction="left-to-right" evidence="5">
        <dbReference type="Rhea" id="RHEA:60881"/>
    </physiologicalReaction>
</comment>
<proteinExistence type="inferred from homology"/>
<keyword evidence="10" id="KW-1185">Reference proteome</keyword>
<keyword evidence="6" id="KW-0694">RNA-binding</keyword>
<dbReference type="GO" id="GO:0004518">
    <property type="term" value="F:nuclease activity"/>
    <property type="evidence" value="ECO:0007669"/>
    <property type="project" value="UniProtKB-KW"/>
</dbReference>
<protein>
    <recommendedName>
        <fullName evidence="6">Decapping nuclease</fullName>
        <ecNumber evidence="6">3.6.1.-</ecNumber>
    </recommendedName>
</protein>
<organism evidence="9 10">
    <name type="scientific">Psilocybe cyanescens</name>
    <dbReference type="NCBI Taxonomy" id="93625"/>
    <lineage>
        <taxon>Eukaryota</taxon>
        <taxon>Fungi</taxon>
        <taxon>Dikarya</taxon>
        <taxon>Basidiomycota</taxon>
        <taxon>Agaricomycotina</taxon>
        <taxon>Agaricomycetes</taxon>
        <taxon>Agaricomycetidae</taxon>
        <taxon>Agaricales</taxon>
        <taxon>Agaricineae</taxon>
        <taxon>Strophariaceae</taxon>
        <taxon>Psilocybe</taxon>
    </lineage>
</organism>
<dbReference type="GO" id="GO:0000166">
    <property type="term" value="F:nucleotide binding"/>
    <property type="evidence" value="ECO:0007669"/>
    <property type="project" value="UniProtKB-KW"/>
</dbReference>
<feature type="region of interest" description="Disordered" evidence="7">
    <location>
        <begin position="23"/>
        <end position="71"/>
    </location>
</feature>
<dbReference type="FunCoup" id="A0A409WR75">
    <property type="interactions" value="219"/>
</dbReference>
<dbReference type="InterPro" id="IPR013961">
    <property type="entry name" value="RAI1"/>
</dbReference>
<dbReference type="Pfam" id="PF08652">
    <property type="entry name" value="RAI1"/>
    <property type="match status" value="1"/>
</dbReference>
<dbReference type="PANTHER" id="PTHR12395:SF9">
    <property type="entry name" value="DECAPPING AND EXORIBONUCLEASE PROTEIN"/>
    <property type="match status" value="1"/>
</dbReference>
<evidence type="ECO:0000256" key="5">
    <source>
        <dbReference type="ARBA" id="ARBA00048124"/>
    </source>
</evidence>
<keyword evidence="6" id="KW-0378">Hydrolase</keyword>
<keyword evidence="6" id="KW-0547">Nucleotide-binding</keyword>
<comment type="subcellular location">
    <subcellularLocation>
        <location evidence="6">Nucleus</location>
    </subcellularLocation>
</comment>
<feature type="domain" description="RAI1-like" evidence="8">
    <location>
        <begin position="97"/>
        <end position="446"/>
    </location>
</feature>
<dbReference type="GO" id="GO:0005829">
    <property type="term" value="C:cytosol"/>
    <property type="evidence" value="ECO:0007669"/>
    <property type="project" value="TreeGrafter"/>
</dbReference>
<dbReference type="AlphaFoldDB" id="A0A409WR75"/>
<reference evidence="9 10" key="1">
    <citation type="journal article" date="2018" name="Evol. Lett.">
        <title>Horizontal gene cluster transfer increased hallucinogenic mushroom diversity.</title>
        <authorList>
            <person name="Reynolds H.T."/>
            <person name="Vijayakumar V."/>
            <person name="Gluck-Thaler E."/>
            <person name="Korotkin H.B."/>
            <person name="Matheny P.B."/>
            <person name="Slot J.C."/>
        </authorList>
    </citation>
    <scope>NUCLEOTIDE SEQUENCE [LARGE SCALE GENOMIC DNA]</scope>
    <source>
        <strain evidence="9 10">2631</strain>
    </source>
</reference>
<evidence type="ECO:0000256" key="6">
    <source>
        <dbReference type="RuleBase" id="RU367113"/>
    </source>
</evidence>
<keyword evidence="6" id="KW-0540">Nuclease</keyword>
<evidence type="ECO:0000313" key="10">
    <source>
        <dbReference type="Proteomes" id="UP000283269"/>
    </source>
</evidence>
<dbReference type="GO" id="GO:0034353">
    <property type="term" value="F:mRNA 5'-diphosphatase activity"/>
    <property type="evidence" value="ECO:0007669"/>
    <property type="project" value="TreeGrafter"/>
</dbReference>
<dbReference type="GO" id="GO:0005634">
    <property type="term" value="C:nucleus"/>
    <property type="evidence" value="ECO:0007669"/>
    <property type="project" value="UniProtKB-SubCell"/>
</dbReference>
<sequence length="475" mass="53670">MTTESASPSSRKRGISAILAVQEEEFIESVSSGEPPKTRRRMDESPAQEQGQETRRKDANPPVKQNEETATISHPQAAVFFSCPDVSTMKPKAVPFQQPSQLISFSYTPEHVQEFTDSALRYYVDPPLGSRLNYGYDRWVRKPDDRGRIDALLKAISKVKRDSARGGGLPEIAVVSWRGVMTKILTVPYENRDAWELNVMLVNGTLYLEEHLTEDRLREKNNMDARQRSQTYYGYAFESYCTSETPPGEASAGNIPGAPLGWGGDVDTHIQWCSVVRTKLGDMRMIMGGEVDCVKGKYTGQTDTFVELKTSLTIRGRQDEERFERKLLKFYFQSFLLGVPEIVVGFRTPAGVVTTVQLFKTIQLPRMVRDKPGAWDPLVCLDWASGFLKELTQRVVDDRVDDTSASVWRARFVPGKGVSMMALDAKELEDVVNGEDRVGFLPRWYWDEIKEEVRATSVKEKQMPMPTLANAGWQI</sequence>
<dbReference type="PANTHER" id="PTHR12395">
    <property type="entry name" value="DOM-3 RELATED"/>
    <property type="match status" value="1"/>
</dbReference>
<comment type="cofactor">
    <cofactor evidence="1 6">
        <name>a divalent metal cation</name>
        <dbReference type="ChEBI" id="CHEBI:60240"/>
    </cofactor>
</comment>
<dbReference type="STRING" id="93625.A0A409WR75"/>
<dbReference type="EMBL" id="NHYD01003290">
    <property type="protein sequence ID" value="PPQ81014.1"/>
    <property type="molecule type" value="Genomic_DNA"/>
</dbReference>
<keyword evidence="6" id="KW-0539">Nucleus</keyword>
<dbReference type="InParanoid" id="A0A409WR75"/>
<comment type="caution">
    <text evidence="9">The sequence shown here is derived from an EMBL/GenBank/DDBJ whole genome shotgun (WGS) entry which is preliminary data.</text>
</comment>
<comment type="catalytic activity">
    <reaction evidence="3">
        <text>a 5'-end (N(7)-methyl 5'-triphosphoguanosine)-ribonucleoside-ribonucleotide in mRNA + H2O = a (N(7)-methyl 5'-triphosphoguanosine)-nucleoside + a 5'-end phospho-ribonucleoside in mRNA + H(+)</text>
        <dbReference type="Rhea" id="RHEA:66928"/>
        <dbReference type="Rhea" id="RHEA-COMP:15692"/>
        <dbReference type="Rhea" id="RHEA-COMP:17313"/>
        <dbReference type="ChEBI" id="CHEBI:15377"/>
        <dbReference type="ChEBI" id="CHEBI:15378"/>
        <dbReference type="ChEBI" id="CHEBI:138282"/>
        <dbReference type="ChEBI" id="CHEBI:172876"/>
        <dbReference type="ChEBI" id="CHEBI:172877"/>
    </reaction>
    <physiologicalReaction direction="left-to-right" evidence="3">
        <dbReference type="Rhea" id="RHEA:66929"/>
    </physiologicalReaction>
</comment>
<evidence type="ECO:0000256" key="4">
    <source>
        <dbReference type="ARBA" id="ARBA00044692"/>
    </source>
</evidence>
<dbReference type="OrthoDB" id="5853397at2759"/>
<evidence type="ECO:0000256" key="2">
    <source>
        <dbReference type="ARBA" id="ARBA00006562"/>
    </source>
</evidence>
<comment type="catalytic activity">
    <reaction evidence="4">
        <text>a 5'-end triphospho-ribonucleoside in mRNA + H2O = a 5'-end phospho-ribonucleoside in mRNA + diphosphate + H(+)</text>
        <dbReference type="Rhea" id="RHEA:78683"/>
        <dbReference type="Rhea" id="RHEA-COMP:15692"/>
        <dbReference type="Rhea" id="RHEA-COMP:17164"/>
        <dbReference type="ChEBI" id="CHEBI:15377"/>
        <dbReference type="ChEBI" id="CHEBI:15378"/>
        <dbReference type="ChEBI" id="CHEBI:33019"/>
        <dbReference type="ChEBI" id="CHEBI:138282"/>
        <dbReference type="ChEBI" id="CHEBI:167618"/>
    </reaction>
    <physiologicalReaction direction="left-to-right" evidence="4">
        <dbReference type="Rhea" id="RHEA:78684"/>
    </physiologicalReaction>
</comment>
<evidence type="ECO:0000256" key="7">
    <source>
        <dbReference type="SAM" id="MobiDB-lite"/>
    </source>
</evidence>
<name>A0A409WR75_PSICY</name>
<dbReference type="GO" id="GO:0046872">
    <property type="term" value="F:metal ion binding"/>
    <property type="evidence" value="ECO:0007669"/>
    <property type="project" value="UniProtKB-KW"/>
</dbReference>
<dbReference type="Proteomes" id="UP000283269">
    <property type="component" value="Unassembled WGS sequence"/>
</dbReference>
<dbReference type="InterPro" id="IPR039039">
    <property type="entry name" value="RAI1-like_fam"/>
</dbReference>
<dbReference type="GO" id="GO:0003723">
    <property type="term" value="F:RNA binding"/>
    <property type="evidence" value="ECO:0007669"/>
    <property type="project" value="UniProtKB-KW"/>
</dbReference>
<comment type="similarity">
    <text evidence="2 6">Belongs to the DXO/Dom3Z family.</text>
</comment>
<accession>A0A409WR75</accession>